<evidence type="ECO:0008006" key="3">
    <source>
        <dbReference type="Google" id="ProtNLM"/>
    </source>
</evidence>
<name>A0ABN7MQI7_9BURK</name>
<keyword evidence="2" id="KW-1185">Reference proteome</keyword>
<accession>A0ABN7MQI7</accession>
<evidence type="ECO:0000313" key="2">
    <source>
        <dbReference type="Proteomes" id="UP000673821"/>
    </source>
</evidence>
<organism evidence="1 2">
    <name type="scientific">Paraburkholderia nemoris</name>
    <dbReference type="NCBI Taxonomy" id="2793076"/>
    <lineage>
        <taxon>Bacteria</taxon>
        <taxon>Pseudomonadati</taxon>
        <taxon>Pseudomonadota</taxon>
        <taxon>Betaproteobacteria</taxon>
        <taxon>Burkholderiales</taxon>
        <taxon>Burkholderiaceae</taxon>
        <taxon>Paraburkholderia</taxon>
    </lineage>
</organism>
<gene>
    <name evidence="1" type="ORF">R69776_05921</name>
</gene>
<protein>
    <recommendedName>
        <fullName evidence="3">Histidine kinase</fullName>
    </recommendedName>
</protein>
<comment type="caution">
    <text evidence="1">The sequence shown here is derived from an EMBL/GenBank/DDBJ whole genome shotgun (WGS) entry which is preliminary data.</text>
</comment>
<dbReference type="RefSeq" id="WP_200660240.1">
    <property type="nucleotide sequence ID" value="NZ_CAJNBH010000021.1"/>
</dbReference>
<proteinExistence type="predicted"/>
<sequence length="59" mass="6142">MHLISARPEQSPLSVELLSIVRNALRAAVLAPTDTAALDVSAAALLAVAERVEHSPLSV</sequence>
<dbReference type="EMBL" id="CAJNBH010000021">
    <property type="protein sequence ID" value="CAE6816190.1"/>
    <property type="molecule type" value="Genomic_DNA"/>
</dbReference>
<dbReference type="Proteomes" id="UP000673821">
    <property type="component" value="Unassembled WGS sequence"/>
</dbReference>
<evidence type="ECO:0000313" key="1">
    <source>
        <dbReference type="EMBL" id="CAE6816190.1"/>
    </source>
</evidence>
<reference evidence="1 2" key="1">
    <citation type="submission" date="2021-02" db="EMBL/GenBank/DDBJ databases">
        <authorList>
            <person name="Vanwijnsberghe S."/>
        </authorList>
    </citation>
    <scope>NUCLEOTIDE SEQUENCE [LARGE SCALE GENOMIC DNA]</scope>
    <source>
        <strain evidence="1 2">R-69776</strain>
    </source>
</reference>